<dbReference type="InterPro" id="IPR020069">
    <property type="entry name" value="Ribosomal_bL9_C"/>
</dbReference>
<evidence type="ECO:0000256" key="6">
    <source>
        <dbReference type="ARBA" id="ARBA00035292"/>
    </source>
</evidence>
<evidence type="ECO:0000259" key="8">
    <source>
        <dbReference type="Pfam" id="PF01281"/>
    </source>
</evidence>
<dbReference type="InterPro" id="IPR009027">
    <property type="entry name" value="Ribosomal_bL9/RNase_H1_N"/>
</dbReference>
<dbReference type="GO" id="GO:0006412">
    <property type="term" value="P:translation"/>
    <property type="evidence" value="ECO:0007669"/>
    <property type="project" value="UniProtKB-UniRule"/>
</dbReference>
<dbReference type="GO" id="GO:0019843">
    <property type="term" value="F:rRNA binding"/>
    <property type="evidence" value="ECO:0007669"/>
    <property type="project" value="UniProtKB-UniRule"/>
</dbReference>
<dbReference type="PANTHER" id="PTHR21368">
    <property type="entry name" value="50S RIBOSOMAL PROTEIN L9"/>
    <property type="match status" value="1"/>
</dbReference>
<evidence type="ECO:0000256" key="5">
    <source>
        <dbReference type="ARBA" id="ARBA00023274"/>
    </source>
</evidence>
<gene>
    <name evidence="7 10" type="primary">rplI</name>
    <name evidence="10" type="ORF">COX38_02905</name>
</gene>
<dbReference type="SUPFAM" id="SSF55653">
    <property type="entry name" value="Ribosomal protein L9 C-domain"/>
    <property type="match status" value="1"/>
</dbReference>
<keyword evidence="3 7" id="KW-0694">RNA-binding</keyword>
<reference evidence="10 11" key="1">
    <citation type="submission" date="2017-09" db="EMBL/GenBank/DDBJ databases">
        <title>Depth-based differentiation of microbial function through sediment-hosted aquifers and enrichment of novel symbionts in the deep terrestrial subsurface.</title>
        <authorList>
            <person name="Probst A.J."/>
            <person name="Ladd B."/>
            <person name="Jarett J.K."/>
            <person name="Geller-Mcgrath D.E."/>
            <person name="Sieber C.M."/>
            <person name="Emerson J.B."/>
            <person name="Anantharaman K."/>
            <person name="Thomas B.C."/>
            <person name="Malmstrom R."/>
            <person name="Stieglmeier M."/>
            <person name="Klingl A."/>
            <person name="Woyke T."/>
            <person name="Ryan C.M."/>
            <person name="Banfield J.F."/>
        </authorList>
    </citation>
    <scope>NUCLEOTIDE SEQUENCE [LARGE SCALE GENOMIC DNA]</scope>
    <source>
        <strain evidence="10">CG23_combo_of_CG06-09_8_20_14_all_39_25</strain>
    </source>
</reference>
<dbReference type="HAMAP" id="MF_00503">
    <property type="entry name" value="Ribosomal_bL9"/>
    <property type="match status" value="1"/>
</dbReference>
<evidence type="ECO:0000256" key="2">
    <source>
        <dbReference type="ARBA" id="ARBA00022730"/>
    </source>
</evidence>
<keyword evidence="2 7" id="KW-0699">rRNA-binding</keyword>
<comment type="function">
    <text evidence="7">Binds to the 23S rRNA.</text>
</comment>
<dbReference type="Pfam" id="PF03948">
    <property type="entry name" value="Ribosomal_L9_C"/>
    <property type="match status" value="1"/>
</dbReference>
<evidence type="ECO:0000256" key="3">
    <source>
        <dbReference type="ARBA" id="ARBA00022884"/>
    </source>
</evidence>
<dbReference type="GO" id="GO:0005840">
    <property type="term" value="C:ribosome"/>
    <property type="evidence" value="ECO:0007669"/>
    <property type="project" value="UniProtKB-KW"/>
</dbReference>
<evidence type="ECO:0000313" key="10">
    <source>
        <dbReference type="EMBL" id="PIP22019.1"/>
    </source>
</evidence>
<organism evidence="10 11">
    <name type="scientific">Candidatus Nealsonbacteria bacterium CG23_combo_of_CG06-09_8_20_14_all_39_25</name>
    <dbReference type="NCBI Taxonomy" id="1974723"/>
    <lineage>
        <taxon>Bacteria</taxon>
        <taxon>Candidatus Nealsoniibacteriota</taxon>
    </lineage>
</organism>
<sequence length="151" mass="17478">MRVILLQDIDKLGKKYDVKEVSDGYARNFLIPKGLAKPATKEVMIWLETQKEIETKKAEEDLKKIQEWASAIDDREIVIAVKVGEQDQLFESINAQKISEKLKEVGFDVKKTQIELPEPIKEIGEFPVKIKFDHNLEAEIRVIITKEEEKE</sequence>
<feature type="domain" description="Large ribosomal subunit protein bL9 C-terminal" evidence="9">
    <location>
        <begin position="64"/>
        <end position="145"/>
    </location>
</feature>
<dbReference type="Gene3D" id="3.10.430.100">
    <property type="entry name" value="Ribosomal protein L9, C-terminal domain"/>
    <property type="match status" value="1"/>
</dbReference>
<comment type="similarity">
    <text evidence="1 7">Belongs to the bacterial ribosomal protein bL9 family.</text>
</comment>
<keyword evidence="4 7" id="KW-0689">Ribosomal protein</keyword>
<dbReference type="InterPro" id="IPR020594">
    <property type="entry name" value="Ribosomal_bL9_bac/chp"/>
</dbReference>
<dbReference type="Gene3D" id="3.40.5.10">
    <property type="entry name" value="Ribosomal protein L9, N-terminal domain"/>
    <property type="match status" value="1"/>
</dbReference>
<dbReference type="InterPro" id="IPR020070">
    <property type="entry name" value="Ribosomal_bL9_N"/>
</dbReference>
<comment type="caution">
    <text evidence="10">The sequence shown here is derived from an EMBL/GenBank/DDBJ whole genome shotgun (WGS) entry which is preliminary data.</text>
</comment>
<dbReference type="EMBL" id="PCRN01000098">
    <property type="protein sequence ID" value="PIP22019.1"/>
    <property type="molecule type" value="Genomic_DNA"/>
</dbReference>
<evidence type="ECO:0000256" key="1">
    <source>
        <dbReference type="ARBA" id="ARBA00010605"/>
    </source>
</evidence>
<dbReference type="GO" id="GO:1990904">
    <property type="term" value="C:ribonucleoprotein complex"/>
    <property type="evidence" value="ECO:0007669"/>
    <property type="project" value="UniProtKB-KW"/>
</dbReference>
<dbReference type="GO" id="GO:0003735">
    <property type="term" value="F:structural constituent of ribosome"/>
    <property type="evidence" value="ECO:0007669"/>
    <property type="project" value="InterPro"/>
</dbReference>
<dbReference type="SUPFAM" id="SSF55658">
    <property type="entry name" value="L9 N-domain-like"/>
    <property type="match status" value="1"/>
</dbReference>
<dbReference type="NCBIfam" id="TIGR00158">
    <property type="entry name" value="L9"/>
    <property type="match status" value="1"/>
</dbReference>
<keyword evidence="5 7" id="KW-0687">Ribonucleoprotein</keyword>
<dbReference type="InterPro" id="IPR036935">
    <property type="entry name" value="Ribosomal_bL9_N_sf"/>
</dbReference>
<accession>A0A2G9YS12</accession>
<dbReference type="AlphaFoldDB" id="A0A2G9YS12"/>
<protein>
    <recommendedName>
        <fullName evidence="6 7">Large ribosomal subunit protein bL9</fullName>
    </recommendedName>
</protein>
<name>A0A2G9YS12_9BACT</name>
<evidence type="ECO:0000256" key="7">
    <source>
        <dbReference type="HAMAP-Rule" id="MF_00503"/>
    </source>
</evidence>
<feature type="domain" description="Ribosomal protein L9" evidence="8">
    <location>
        <begin position="1"/>
        <end position="43"/>
    </location>
</feature>
<dbReference type="Pfam" id="PF01281">
    <property type="entry name" value="Ribosomal_L9_N"/>
    <property type="match status" value="1"/>
</dbReference>
<dbReference type="Proteomes" id="UP000229054">
    <property type="component" value="Unassembled WGS sequence"/>
</dbReference>
<dbReference type="InterPro" id="IPR036791">
    <property type="entry name" value="Ribosomal_bL9_C_sf"/>
</dbReference>
<dbReference type="InterPro" id="IPR000244">
    <property type="entry name" value="Ribosomal_bL9"/>
</dbReference>
<evidence type="ECO:0000259" key="9">
    <source>
        <dbReference type="Pfam" id="PF03948"/>
    </source>
</evidence>
<evidence type="ECO:0000256" key="4">
    <source>
        <dbReference type="ARBA" id="ARBA00022980"/>
    </source>
</evidence>
<evidence type="ECO:0000313" key="11">
    <source>
        <dbReference type="Proteomes" id="UP000229054"/>
    </source>
</evidence>
<proteinExistence type="inferred from homology"/>